<protein>
    <submittedName>
        <fullName evidence="1">Uncharacterized protein</fullName>
    </submittedName>
</protein>
<reference evidence="2" key="1">
    <citation type="journal article" date="2019" name="Int. J. Syst. Evol. Microbiol.">
        <title>The Global Catalogue of Microorganisms (GCM) 10K type strain sequencing project: providing services to taxonomists for standard genome sequencing and annotation.</title>
        <authorList>
            <consortium name="The Broad Institute Genomics Platform"/>
            <consortium name="The Broad Institute Genome Sequencing Center for Infectious Disease"/>
            <person name="Wu L."/>
            <person name="Ma J."/>
        </authorList>
    </citation>
    <scope>NUCLEOTIDE SEQUENCE [LARGE SCALE GENOMIC DNA]</scope>
    <source>
        <strain evidence="2">CGMCC 1.10363</strain>
    </source>
</reference>
<sequence length="57" mass="6226">MAWLVLVGHINEVPCHGIQLGLRAAASTTLVADALIPLAVGWLFRANLHRLLRERGD</sequence>
<proteinExistence type="predicted"/>
<keyword evidence="2" id="KW-1185">Reference proteome</keyword>
<evidence type="ECO:0000313" key="2">
    <source>
        <dbReference type="Proteomes" id="UP001595900"/>
    </source>
</evidence>
<accession>A0ABV8Q8Y4</accession>
<organism evidence="1 2">
    <name type="scientific">Gryllotalpicola reticulitermitis</name>
    <dbReference type="NCBI Taxonomy" id="1184153"/>
    <lineage>
        <taxon>Bacteria</taxon>
        <taxon>Bacillati</taxon>
        <taxon>Actinomycetota</taxon>
        <taxon>Actinomycetes</taxon>
        <taxon>Micrococcales</taxon>
        <taxon>Microbacteriaceae</taxon>
        <taxon>Gryllotalpicola</taxon>
    </lineage>
</organism>
<evidence type="ECO:0000313" key="1">
    <source>
        <dbReference type="EMBL" id="MFC4243882.1"/>
    </source>
</evidence>
<dbReference type="RefSeq" id="WP_390228958.1">
    <property type="nucleotide sequence ID" value="NZ_JBHSCN010000005.1"/>
</dbReference>
<gene>
    <name evidence="1" type="ORF">ACFOYW_10885</name>
</gene>
<dbReference type="EMBL" id="JBHSCN010000005">
    <property type="protein sequence ID" value="MFC4243882.1"/>
    <property type="molecule type" value="Genomic_DNA"/>
</dbReference>
<dbReference type="Proteomes" id="UP001595900">
    <property type="component" value="Unassembled WGS sequence"/>
</dbReference>
<name>A0ABV8Q8Y4_9MICO</name>
<comment type="caution">
    <text evidence="1">The sequence shown here is derived from an EMBL/GenBank/DDBJ whole genome shotgun (WGS) entry which is preliminary data.</text>
</comment>